<reference evidence="1 2" key="1">
    <citation type="journal article" date="2017" name="Nat. Commun.">
        <title>In situ click chemistry generation of cyclooxygenase-2 inhibitors.</title>
        <authorList>
            <person name="Bhardwaj A."/>
            <person name="Kaur J."/>
            <person name="Wuest M."/>
            <person name="Wuest F."/>
        </authorList>
    </citation>
    <scope>NUCLEOTIDE SEQUENCE [LARGE SCALE GENOMIC DNA]</scope>
    <source>
        <strain evidence="1">S2_018_000_R2_106</strain>
    </source>
</reference>
<dbReference type="InterPro" id="IPR010393">
    <property type="entry name" value="DUF991_YecM-like"/>
</dbReference>
<sequence length="149" mass="16662">MLGSNLTMDWTTLSLLDTENLLRMAGLCVAETRGFVKPEARISHVGFRCKTLEEWQALLEMVEPLGQGFMTYKPDGRPIPFIKLTKPVVVGGDVLEYLEFPAPKKIPEEQPRIVVGYQLAGADGKAMLKDGYDVREMALHAEDLIERAK</sequence>
<organism evidence="1 2">
    <name type="scientific">Blastochloris viridis</name>
    <name type="common">Rhodopseudomonas viridis</name>
    <dbReference type="NCBI Taxonomy" id="1079"/>
    <lineage>
        <taxon>Bacteria</taxon>
        <taxon>Pseudomonadati</taxon>
        <taxon>Pseudomonadota</taxon>
        <taxon>Alphaproteobacteria</taxon>
        <taxon>Hyphomicrobiales</taxon>
        <taxon>Blastochloridaceae</taxon>
        <taxon>Blastochloris</taxon>
    </lineage>
</organism>
<dbReference type="SUPFAM" id="SSF54593">
    <property type="entry name" value="Glyoxalase/Bleomycin resistance protein/Dihydroxybiphenyl dioxygenase"/>
    <property type="match status" value="1"/>
</dbReference>
<name>A0A6N4RE49_BLAVI</name>
<dbReference type="AlphaFoldDB" id="A0A6N4RE49"/>
<dbReference type="EMBL" id="VAFM01000001">
    <property type="protein sequence ID" value="TKW61314.1"/>
    <property type="molecule type" value="Genomic_DNA"/>
</dbReference>
<accession>A0A6N4RE49</accession>
<evidence type="ECO:0000313" key="2">
    <source>
        <dbReference type="Proteomes" id="UP000320948"/>
    </source>
</evidence>
<proteinExistence type="predicted"/>
<dbReference type="Proteomes" id="UP000320948">
    <property type="component" value="Unassembled WGS sequence"/>
</dbReference>
<dbReference type="InterPro" id="IPR029068">
    <property type="entry name" value="Glyas_Bleomycin-R_OHBP_Dase"/>
</dbReference>
<dbReference type="Pfam" id="PF06185">
    <property type="entry name" value="YecM"/>
    <property type="match status" value="1"/>
</dbReference>
<evidence type="ECO:0000313" key="1">
    <source>
        <dbReference type="EMBL" id="TKW61314.1"/>
    </source>
</evidence>
<dbReference type="Gene3D" id="3.10.180.10">
    <property type="entry name" value="2,3-Dihydroxybiphenyl 1,2-Dioxygenase, domain 1"/>
    <property type="match status" value="1"/>
</dbReference>
<gene>
    <name evidence="1" type="ORF">DI628_01395</name>
</gene>
<comment type="caution">
    <text evidence="1">The sequence shown here is derived from an EMBL/GenBank/DDBJ whole genome shotgun (WGS) entry which is preliminary data.</text>
</comment>
<protein>
    <submittedName>
        <fullName evidence="1">Uncharacterized protein</fullName>
    </submittedName>
</protein>